<keyword evidence="4" id="KW-1185">Reference proteome</keyword>
<proteinExistence type="predicted"/>
<dbReference type="AlphaFoldDB" id="A0ABD2W7B8"/>
<name>A0ABD2W7B8_9HYME</name>
<dbReference type="SMART" id="SM00255">
    <property type="entry name" value="TIR"/>
    <property type="match status" value="1"/>
</dbReference>
<dbReference type="Gene3D" id="3.40.50.10140">
    <property type="entry name" value="Toll/interleukin-1 receptor homology (TIR) domain"/>
    <property type="match status" value="1"/>
</dbReference>
<accession>A0ABD2W7B8</accession>
<feature type="region of interest" description="Disordered" evidence="1">
    <location>
        <begin position="311"/>
        <end position="336"/>
    </location>
</feature>
<protein>
    <recommendedName>
        <fullName evidence="2">TIR domain-containing protein</fullName>
    </recommendedName>
</protein>
<dbReference type="PROSITE" id="PS50104">
    <property type="entry name" value="TIR"/>
    <property type="match status" value="1"/>
</dbReference>
<dbReference type="EMBL" id="JBJJXI010000130">
    <property type="protein sequence ID" value="KAL3388485.1"/>
    <property type="molecule type" value="Genomic_DNA"/>
</dbReference>
<reference evidence="3 4" key="1">
    <citation type="journal article" date="2024" name="bioRxiv">
        <title>A reference genome for Trichogramma kaykai: A tiny desert-dwelling parasitoid wasp with competing sex-ratio distorters.</title>
        <authorList>
            <person name="Culotta J."/>
            <person name="Lindsey A.R."/>
        </authorList>
    </citation>
    <scope>NUCLEOTIDE SEQUENCE [LARGE SCALE GENOMIC DNA]</scope>
    <source>
        <strain evidence="3 4">KSX58</strain>
    </source>
</reference>
<evidence type="ECO:0000256" key="1">
    <source>
        <dbReference type="SAM" id="MobiDB-lite"/>
    </source>
</evidence>
<feature type="compositionally biased region" description="Polar residues" evidence="1">
    <location>
        <begin position="579"/>
        <end position="592"/>
    </location>
</feature>
<dbReference type="PANTHER" id="PTHR15079">
    <property type="entry name" value="MYD88"/>
    <property type="match status" value="1"/>
</dbReference>
<evidence type="ECO:0000259" key="2">
    <source>
        <dbReference type="PROSITE" id="PS50104"/>
    </source>
</evidence>
<feature type="domain" description="TIR" evidence="2">
    <location>
        <begin position="151"/>
        <end position="282"/>
    </location>
</feature>
<dbReference type="InterPro" id="IPR000157">
    <property type="entry name" value="TIR_dom"/>
</dbReference>
<dbReference type="Proteomes" id="UP001627154">
    <property type="component" value="Unassembled WGS sequence"/>
</dbReference>
<sequence>MENTFLETPLMALSYKTRYLLSTMLNTEKCVPATTGFMRDWRGIADVCSVDKNAYQNLHLNVDHIGLIFEIIHKDNTDFTVKDFVNALVQIQRFDVIDDCKLMFEQDCKQYLDRVEKATKSKPIKADESTKGKKILTYDDQVQIQLGKDEKQYDAFILYADEDAQFAKELMDNLEGHYNLQICDRERDLVPGTTFEHDAILTLISERCRKLLTIFSPAFFESEVNKFFLNFGAAQGISVGSGMIIPLVYKQCTLPPNVMYYTKVYYQNNDRELFYSRLVRSIKPPTLTSKERQNRGVIKNSENLEKYKKPINGKKDERMQAGATKKPIQPSLESNKTKVNLKPPVQFIKYIMHITKNLNQLKSEKSKMSWNMSGWKKKVEQESHEDVKLPSLDDLDSLNNVELNENKKSQSREQNPQQSEQEEKQNQKGLNNGKHEANDGLASQEQNPQQSEQEEKQNQNGLNNGKHEANDGLASPCKNKPPVSPNRVSSSENNEAGAIPKNTPTSSEKKNTPTSSEKRKTPTSLEKKKSITPRDLTSLFSKKFGSWKKRKETKQVPVEDMEFPTLEGLDSLNDLDLSKNTQGQAEQQNSEPLQLEEQNVEMRENEPIIVGAIRKSTSSSEQKVPECPQEMVEPVSPEPNEASSSRKKEKKQKRTKRDSSPSNLEEKSKGTKVQRYLRRVMQKDKTSE</sequence>
<gene>
    <name evidence="3" type="ORF">TKK_016355</name>
</gene>
<feature type="compositionally biased region" description="Basic residues" evidence="1">
    <location>
        <begin position="645"/>
        <end position="656"/>
    </location>
</feature>
<feature type="region of interest" description="Disordered" evidence="1">
    <location>
        <begin position="405"/>
        <end position="688"/>
    </location>
</feature>
<evidence type="ECO:0000313" key="4">
    <source>
        <dbReference type="Proteomes" id="UP001627154"/>
    </source>
</evidence>
<dbReference type="InterPro" id="IPR017281">
    <property type="entry name" value="Myelin_different_resp_MyD88"/>
</dbReference>
<dbReference type="SUPFAM" id="SSF52200">
    <property type="entry name" value="Toll/Interleukin receptor TIR domain"/>
    <property type="match status" value="1"/>
</dbReference>
<organism evidence="3 4">
    <name type="scientific">Trichogramma kaykai</name>
    <dbReference type="NCBI Taxonomy" id="54128"/>
    <lineage>
        <taxon>Eukaryota</taxon>
        <taxon>Metazoa</taxon>
        <taxon>Ecdysozoa</taxon>
        <taxon>Arthropoda</taxon>
        <taxon>Hexapoda</taxon>
        <taxon>Insecta</taxon>
        <taxon>Pterygota</taxon>
        <taxon>Neoptera</taxon>
        <taxon>Endopterygota</taxon>
        <taxon>Hymenoptera</taxon>
        <taxon>Apocrita</taxon>
        <taxon>Proctotrupomorpha</taxon>
        <taxon>Chalcidoidea</taxon>
        <taxon>Trichogrammatidae</taxon>
        <taxon>Trichogramma</taxon>
    </lineage>
</organism>
<dbReference type="SUPFAM" id="SSF47986">
    <property type="entry name" value="DEATH domain"/>
    <property type="match status" value="1"/>
</dbReference>
<dbReference type="InterPro" id="IPR011029">
    <property type="entry name" value="DEATH-like_dom_sf"/>
</dbReference>
<dbReference type="PANTHER" id="PTHR15079:SF3">
    <property type="entry name" value="MYELOID DIFFERENTIATION PRIMARY RESPONSE PROTEIN MYD88"/>
    <property type="match status" value="1"/>
</dbReference>
<dbReference type="InterPro" id="IPR035897">
    <property type="entry name" value="Toll_tir_struct_dom_sf"/>
</dbReference>
<dbReference type="Gene3D" id="1.10.533.10">
    <property type="entry name" value="Death Domain, Fas"/>
    <property type="match status" value="1"/>
</dbReference>
<feature type="compositionally biased region" description="Basic residues" evidence="1">
    <location>
        <begin position="670"/>
        <end position="680"/>
    </location>
</feature>
<comment type="caution">
    <text evidence="3">The sequence shown here is derived from an EMBL/GenBank/DDBJ whole genome shotgun (WGS) entry which is preliminary data.</text>
</comment>
<evidence type="ECO:0000313" key="3">
    <source>
        <dbReference type="EMBL" id="KAL3388485.1"/>
    </source>
</evidence>
<feature type="compositionally biased region" description="Basic and acidic residues" evidence="1">
    <location>
        <begin position="507"/>
        <end position="529"/>
    </location>
</feature>